<evidence type="ECO:0000313" key="7">
    <source>
        <dbReference type="EMBL" id="KAI7743061.1"/>
    </source>
</evidence>
<reference evidence="7" key="1">
    <citation type="submission" date="2022-06" db="EMBL/GenBank/DDBJ databases">
        <title>Uncovering the hologenomic basis of an extraordinary plant invasion.</title>
        <authorList>
            <person name="Bieker V.C."/>
            <person name="Martin M.D."/>
            <person name="Gilbert T."/>
            <person name="Hodgins K."/>
            <person name="Battlay P."/>
            <person name="Petersen B."/>
            <person name="Wilson J."/>
        </authorList>
    </citation>
    <scope>NUCLEOTIDE SEQUENCE</scope>
    <source>
        <strain evidence="7">AA19_3_7</strain>
        <tissue evidence="7">Leaf</tissue>
    </source>
</reference>
<dbReference type="Pfam" id="PF04577">
    <property type="entry name" value="Glyco_transf_61"/>
    <property type="match status" value="1"/>
</dbReference>
<keyword evidence="5" id="KW-0812">Transmembrane</keyword>
<dbReference type="EMBL" id="JAMZMK010007828">
    <property type="protein sequence ID" value="KAI7743061.1"/>
    <property type="molecule type" value="Genomic_DNA"/>
</dbReference>
<dbReference type="GO" id="GO:0000139">
    <property type="term" value="C:Golgi membrane"/>
    <property type="evidence" value="ECO:0007669"/>
    <property type="project" value="UniProtKB-SubCell"/>
</dbReference>
<dbReference type="InterPro" id="IPR007657">
    <property type="entry name" value="Glycosyltransferase_61"/>
</dbReference>
<dbReference type="PANTHER" id="PTHR20961:SF108">
    <property type="entry name" value="GLYCOSYLTRANSFERASE"/>
    <property type="match status" value="1"/>
</dbReference>
<feature type="domain" description="Glycosyltransferase 61 catalytic" evidence="6">
    <location>
        <begin position="287"/>
        <end position="378"/>
    </location>
</feature>
<keyword evidence="8" id="KW-1185">Reference proteome</keyword>
<dbReference type="AlphaFoldDB" id="A0AAD5CM55"/>
<keyword evidence="5" id="KW-1133">Transmembrane helix</keyword>
<dbReference type="Proteomes" id="UP001206925">
    <property type="component" value="Unassembled WGS sequence"/>
</dbReference>
<evidence type="ECO:0000256" key="4">
    <source>
        <dbReference type="ARBA" id="ARBA00023180"/>
    </source>
</evidence>
<protein>
    <recommendedName>
        <fullName evidence="6">Glycosyltransferase 61 catalytic domain-containing protein</fullName>
    </recommendedName>
</protein>
<comment type="caution">
    <text evidence="7">The sequence shown here is derived from an EMBL/GenBank/DDBJ whole genome shotgun (WGS) entry which is preliminary data.</text>
</comment>
<evidence type="ECO:0000313" key="8">
    <source>
        <dbReference type="Proteomes" id="UP001206925"/>
    </source>
</evidence>
<feature type="transmembrane region" description="Helical" evidence="5">
    <location>
        <begin position="20"/>
        <end position="38"/>
    </location>
</feature>
<evidence type="ECO:0000256" key="5">
    <source>
        <dbReference type="SAM" id="Phobius"/>
    </source>
</evidence>
<dbReference type="InterPro" id="IPR049625">
    <property type="entry name" value="Glyco_transf_61_cat"/>
</dbReference>
<organism evidence="7 8">
    <name type="scientific">Ambrosia artemisiifolia</name>
    <name type="common">Common ragweed</name>
    <dbReference type="NCBI Taxonomy" id="4212"/>
    <lineage>
        <taxon>Eukaryota</taxon>
        <taxon>Viridiplantae</taxon>
        <taxon>Streptophyta</taxon>
        <taxon>Embryophyta</taxon>
        <taxon>Tracheophyta</taxon>
        <taxon>Spermatophyta</taxon>
        <taxon>Magnoliopsida</taxon>
        <taxon>eudicotyledons</taxon>
        <taxon>Gunneridae</taxon>
        <taxon>Pentapetalae</taxon>
        <taxon>asterids</taxon>
        <taxon>campanulids</taxon>
        <taxon>Asterales</taxon>
        <taxon>Asteraceae</taxon>
        <taxon>Asteroideae</taxon>
        <taxon>Heliantheae alliance</taxon>
        <taxon>Heliantheae</taxon>
        <taxon>Ambrosia</taxon>
    </lineage>
</organism>
<feature type="non-terminal residue" evidence="7">
    <location>
        <position position="1"/>
    </location>
</feature>
<comment type="subcellular location">
    <subcellularLocation>
        <location evidence="1">Golgi apparatus membrane</location>
        <topology evidence="1">Single-pass type II membrane protein</topology>
    </subcellularLocation>
</comment>
<evidence type="ECO:0000256" key="3">
    <source>
        <dbReference type="ARBA" id="ARBA00022679"/>
    </source>
</evidence>
<keyword evidence="3" id="KW-0808">Transferase</keyword>
<sequence length="484" mass="54871">MVQKETSLGKMEKEKGGRLLLFATQTLCVFFLFHLFYIELISLKATPSQQIKRRQILSEWKKVDESTAVEKDDQQQSLQYLLASLVEGEDRTKLHSTGFACDNSSWSLVCVANKPVKINMSTMQVHLSSLGVENTTTIVRPYAMQGNPYVMNDITPVTITTTGPPPPRCDHNHQHPAVIFSSGGYTGNIFHEFNENLIPLFITSRMFKSRVHFIVVDHKPSFIKKYRRVFTRLSDHEIINPAVHTDVHCFPGAITGLKFHKFLGINTPKNPSDHYSMPDFRTFIRQTYKLKTRSVFNTPNPPVLLLISRQTTRKFLNQEQMVNMMEELGFRVIIASSAKEMTNIDKFSHVINSCSVMVGVHGAGLANEIFLPNGGVMVQVRPLGFQWDVDSFYSEPGPGMGLRYLEYMMEPEESSLADVYGLDHPVLQDTASVAAKGGYDAAREMYLDKQDLRLNLTRFSETLVQAMRFVRRDASVTDKNIKLS</sequence>
<dbReference type="GO" id="GO:0016763">
    <property type="term" value="F:pentosyltransferase activity"/>
    <property type="evidence" value="ECO:0007669"/>
    <property type="project" value="UniProtKB-ARBA"/>
</dbReference>
<keyword evidence="5" id="KW-0472">Membrane</keyword>
<gene>
    <name evidence="7" type="ORF">M8C21_025763</name>
</gene>
<evidence type="ECO:0000259" key="6">
    <source>
        <dbReference type="Pfam" id="PF04577"/>
    </source>
</evidence>
<keyword evidence="4" id="KW-0325">Glycoprotein</keyword>
<accession>A0AAD5CM55</accession>
<keyword evidence="2" id="KW-0328">Glycosyltransferase</keyword>
<proteinExistence type="predicted"/>
<name>A0AAD5CM55_AMBAR</name>
<dbReference type="PANTHER" id="PTHR20961">
    <property type="entry name" value="GLYCOSYLTRANSFERASE"/>
    <property type="match status" value="1"/>
</dbReference>
<evidence type="ECO:0000256" key="2">
    <source>
        <dbReference type="ARBA" id="ARBA00022676"/>
    </source>
</evidence>
<evidence type="ECO:0000256" key="1">
    <source>
        <dbReference type="ARBA" id="ARBA00004323"/>
    </source>
</evidence>